<evidence type="ECO:0000256" key="10">
    <source>
        <dbReference type="ARBA" id="ARBA00022840"/>
    </source>
</evidence>
<dbReference type="CDD" id="cd07961">
    <property type="entry name" value="Anticodon_Ia_Ile_ABEc"/>
    <property type="match status" value="1"/>
</dbReference>
<proteinExistence type="inferred from homology"/>
<evidence type="ECO:0000256" key="15">
    <source>
        <dbReference type="HAMAP-Rule" id="MF_02003"/>
    </source>
</evidence>
<dbReference type="FunFam" id="3.40.50.620:FF:000063">
    <property type="entry name" value="Isoleucine--tRNA ligase"/>
    <property type="match status" value="1"/>
</dbReference>
<sequence length="1039" mass="119899">MYKKVSTDMNFVEREKQVEKFWEDNQIFEKSMKVREGNPSYVFYDGPPTANGKPHIGHVETRVIKDMIPRYRTMKGYQVPRKAGWDTHGLPVELEVEKKLGLDGKDQIEKYGVEPFIEQCKESVWKYEGMWEDFSHTVGFWADMKNPYVTYHNDYIESEWWALKEIWKKGLLYEGHKIVPYCPRCGTPLSSHEVAQGYKDVKERSAVVRFKVKGEDAYILAWTTTPWTLPSNVALCVNPDEDYVKVTSKGYTYYMAAALVDTVLGEGAEVLEHYQGKDLEFKEYEPLFPYAEKRIGNKKAYYVVCDTYVTLTDGTGVVHIAPAFGEDDSKVGHRYDLPFVQLVNEKGEMTEETPWAGTFCKKADMAVLQALEDKDLLFDAPLFEHSYPHCWRCDTPLIYYARETWFIRMTAVKEDLIRNNNTINWIPESIGKGRFGDWLENVQDWGLSRNRYWGTPLPVWQCECGHQDCIGSIEELKEKADNCPDDIELHRPYIDAVTIKCPKCGKEMHRVPEVIDCWFDSGSMPFAQHHYPFENKETFEKQFPAQFISEAVDQTRGWFYSLLAISTLLFNKAPYENVIVLGLVQDENGQKMSKSKGNAVDPFDALQTYGADAIRWYFYTSSAPWLPSRFAGKTVVEGQRKFMGTLWNTYAFFVLYANIDNFDATKYSLEYEKLAVMDKWLLSRLESTVKAVDDNLENYRIPEAAKALQSFVDDMSNWYVRRSRERFWAKGMEQDKINAYMTLYTALVTVAKAAAPMIPFMTEDIYQNLVKSIDASAPESIHLCDFPEVHENWIDPKMEEDMADLLEIVVMGRAARNTANIKNRQPIGTMYVKSEFQLSEFYKEIIEDELNVKEVVFKDDIADFISYSFKPQMRTVGPKYGKLLNKIKTVLSELDGNKAMAELKSTGELKLDIDGQEIVLLEEDLLIDMAQMEGYVSESDHTITVVLDTNLTPELIEEGFVRELVSKIQTMRKEAGFEVMDKIRVYAKDNDKIVDIMKNHGDEIKSEVLAEDIVTGETKGYEKEWNINSEKVTMAVERI</sequence>
<dbReference type="InterPro" id="IPR002301">
    <property type="entry name" value="Ile-tRNA-ligase"/>
</dbReference>
<dbReference type="InterPro" id="IPR009080">
    <property type="entry name" value="tRNAsynth_Ia_anticodon-bd"/>
</dbReference>
<dbReference type="GO" id="GO:0006428">
    <property type="term" value="P:isoleucyl-tRNA aminoacylation"/>
    <property type="evidence" value="ECO:0007669"/>
    <property type="project" value="UniProtKB-UniRule"/>
</dbReference>
<organism evidence="18 19">
    <name type="scientific">Fusicatenibacter saccharivorans</name>
    <dbReference type="NCBI Taxonomy" id="1150298"/>
    <lineage>
        <taxon>Bacteria</taxon>
        <taxon>Bacillati</taxon>
        <taxon>Bacillota</taxon>
        <taxon>Clostridia</taxon>
        <taxon>Lachnospirales</taxon>
        <taxon>Lachnospiraceae</taxon>
        <taxon>Fusicatenibacter</taxon>
    </lineage>
</organism>
<dbReference type="GO" id="GO:0005524">
    <property type="term" value="F:ATP binding"/>
    <property type="evidence" value="ECO:0007669"/>
    <property type="project" value="UniProtKB-UniRule"/>
</dbReference>
<dbReference type="PANTHER" id="PTHR42780">
    <property type="entry name" value="SOLEUCYL-TRNA SYNTHETASE"/>
    <property type="match status" value="1"/>
</dbReference>
<evidence type="ECO:0000256" key="8">
    <source>
        <dbReference type="ARBA" id="ARBA00022741"/>
    </source>
</evidence>
<dbReference type="EMBL" id="CZAL01000025">
    <property type="protein sequence ID" value="CUP95863.1"/>
    <property type="molecule type" value="Genomic_DNA"/>
</dbReference>
<keyword evidence="5 15" id="KW-0963">Cytoplasm</keyword>
<feature type="domain" description="Methionyl/Valyl/Leucyl/Isoleucyl-tRNA synthetase anticodon-binding" evidence="17">
    <location>
        <begin position="678"/>
        <end position="827"/>
    </location>
</feature>
<evidence type="ECO:0000256" key="5">
    <source>
        <dbReference type="ARBA" id="ARBA00022490"/>
    </source>
</evidence>
<dbReference type="InterPro" id="IPR009008">
    <property type="entry name" value="Val/Leu/Ile-tRNA-synth_edit"/>
</dbReference>
<comment type="subcellular location">
    <subcellularLocation>
        <location evidence="2 15">Cytoplasm</location>
    </subcellularLocation>
</comment>
<evidence type="ECO:0000256" key="12">
    <source>
        <dbReference type="ARBA" id="ARBA00023146"/>
    </source>
</evidence>
<reference evidence="18 19" key="1">
    <citation type="submission" date="2015-09" db="EMBL/GenBank/DDBJ databases">
        <authorList>
            <consortium name="Pathogen Informatics"/>
        </authorList>
    </citation>
    <scope>NUCLEOTIDE SEQUENCE [LARGE SCALE GENOMIC DNA]</scope>
    <source>
        <strain evidence="18 19">2789STDY5834885</strain>
    </source>
</reference>
<comment type="subunit">
    <text evidence="4 15">Monomer.</text>
</comment>
<feature type="short sequence motif" description="'KMSKS' region" evidence="15">
    <location>
        <begin position="591"/>
        <end position="595"/>
    </location>
</feature>
<dbReference type="Proteomes" id="UP000095709">
    <property type="component" value="Unassembled WGS sequence"/>
</dbReference>
<dbReference type="PANTHER" id="PTHR42780:SF1">
    <property type="entry name" value="ISOLEUCINE--TRNA LIGASE, CYTOPLASMIC"/>
    <property type="match status" value="1"/>
</dbReference>
<evidence type="ECO:0000256" key="3">
    <source>
        <dbReference type="ARBA" id="ARBA00007078"/>
    </source>
</evidence>
<keyword evidence="12 15" id="KW-0030">Aminoacyl-tRNA synthetase</keyword>
<dbReference type="HAMAP" id="MF_02003">
    <property type="entry name" value="Ile_tRNA_synth_type2"/>
    <property type="match status" value="1"/>
</dbReference>
<dbReference type="InterPro" id="IPR001412">
    <property type="entry name" value="aa-tRNA-synth_I_CS"/>
</dbReference>
<name>A0A174SDV2_9FIRM</name>
<evidence type="ECO:0000313" key="18">
    <source>
        <dbReference type="EMBL" id="CUP95863.1"/>
    </source>
</evidence>
<dbReference type="Gene3D" id="3.40.50.620">
    <property type="entry name" value="HUPs"/>
    <property type="match status" value="2"/>
</dbReference>
<keyword evidence="9 15" id="KW-0862">Zinc</keyword>
<keyword evidence="8 15" id="KW-0547">Nucleotide-binding</keyword>
<dbReference type="Gene3D" id="1.10.730.10">
    <property type="entry name" value="Isoleucyl-tRNA Synthetase, Domain 1"/>
    <property type="match status" value="1"/>
</dbReference>
<protein>
    <recommendedName>
        <fullName evidence="15">Isoleucine--tRNA ligase</fullName>
        <ecNumber evidence="15">6.1.1.5</ecNumber>
    </recommendedName>
    <alternativeName>
        <fullName evidence="15">Isoleucyl-tRNA synthetase</fullName>
        <shortName evidence="15">IleRS</shortName>
    </alternativeName>
</protein>
<keyword evidence="7 15" id="KW-0479">Metal-binding</keyword>
<dbReference type="EC" id="6.1.1.5" evidence="15"/>
<dbReference type="FunFam" id="3.40.50.620:FF:000075">
    <property type="entry name" value="Isoleucine--tRNA ligase"/>
    <property type="match status" value="1"/>
</dbReference>
<dbReference type="SUPFAM" id="SSF47323">
    <property type="entry name" value="Anticodon-binding domain of a subclass of class I aminoacyl-tRNA synthetases"/>
    <property type="match status" value="1"/>
</dbReference>
<keyword evidence="10 15" id="KW-0067">ATP-binding</keyword>
<evidence type="ECO:0000313" key="19">
    <source>
        <dbReference type="Proteomes" id="UP000095709"/>
    </source>
</evidence>
<feature type="short sequence motif" description="'HIGH' region" evidence="15">
    <location>
        <begin position="48"/>
        <end position="58"/>
    </location>
</feature>
<dbReference type="CDD" id="cd00818">
    <property type="entry name" value="IleRS_core"/>
    <property type="match status" value="1"/>
</dbReference>
<evidence type="ECO:0000259" key="16">
    <source>
        <dbReference type="Pfam" id="PF00133"/>
    </source>
</evidence>
<dbReference type="GO" id="GO:0008270">
    <property type="term" value="F:zinc ion binding"/>
    <property type="evidence" value="ECO:0007669"/>
    <property type="project" value="UniProtKB-UniRule"/>
</dbReference>
<dbReference type="GO" id="GO:0000049">
    <property type="term" value="F:tRNA binding"/>
    <property type="evidence" value="ECO:0007669"/>
    <property type="project" value="InterPro"/>
</dbReference>
<dbReference type="InterPro" id="IPR014729">
    <property type="entry name" value="Rossmann-like_a/b/a_fold"/>
</dbReference>
<dbReference type="SUPFAM" id="SSF52374">
    <property type="entry name" value="Nucleotidylyl transferase"/>
    <property type="match status" value="1"/>
</dbReference>
<comment type="similarity">
    <text evidence="3 15">Belongs to the class-I aminoacyl-tRNA synthetase family. IleS type 2 subfamily.</text>
</comment>
<comment type="catalytic activity">
    <reaction evidence="14 15">
        <text>tRNA(Ile) + L-isoleucine + ATP = L-isoleucyl-tRNA(Ile) + AMP + diphosphate</text>
        <dbReference type="Rhea" id="RHEA:11060"/>
        <dbReference type="Rhea" id="RHEA-COMP:9666"/>
        <dbReference type="Rhea" id="RHEA-COMP:9695"/>
        <dbReference type="ChEBI" id="CHEBI:30616"/>
        <dbReference type="ChEBI" id="CHEBI:33019"/>
        <dbReference type="ChEBI" id="CHEBI:58045"/>
        <dbReference type="ChEBI" id="CHEBI:78442"/>
        <dbReference type="ChEBI" id="CHEBI:78528"/>
        <dbReference type="ChEBI" id="CHEBI:456215"/>
        <dbReference type="EC" id="6.1.1.5"/>
    </reaction>
</comment>
<gene>
    <name evidence="15 18" type="primary">ileS</name>
    <name evidence="18" type="ORF">ERS852498_03260</name>
</gene>
<evidence type="ECO:0000256" key="6">
    <source>
        <dbReference type="ARBA" id="ARBA00022598"/>
    </source>
</evidence>
<dbReference type="GO" id="GO:0004822">
    <property type="term" value="F:isoleucine-tRNA ligase activity"/>
    <property type="evidence" value="ECO:0007669"/>
    <property type="project" value="UniProtKB-UniRule"/>
</dbReference>
<evidence type="ECO:0000256" key="14">
    <source>
        <dbReference type="ARBA" id="ARBA00048359"/>
    </source>
</evidence>
<evidence type="ECO:0000259" key="17">
    <source>
        <dbReference type="Pfam" id="PF08264"/>
    </source>
</evidence>
<dbReference type="PRINTS" id="PR00984">
    <property type="entry name" value="TRNASYNTHILE"/>
</dbReference>
<dbReference type="InterPro" id="IPR023586">
    <property type="entry name" value="Ile-tRNA-ligase_type2"/>
</dbReference>
<feature type="binding site" evidence="15">
    <location>
        <position position="594"/>
    </location>
    <ligand>
        <name>ATP</name>
        <dbReference type="ChEBI" id="CHEBI:30616"/>
    </ligand>
</feature>
<dbReference type="InterPro" id="IPR002300">
    <property type="entry name" value="aa-tRNA-synth_Ia"/>
</dbReference>
<dbReference type="PROSITE" id="PS00178">
    <property type="entry name" value="AA_TRNA_LIGASE_I"/>
    <property type="match status" value="1"/>
</dbReference>
<keyword evidence="6 15" id="KW-0436">Ligase</keyword>
<dbReference type="InterPro" id="IPR033709">
    <property type="entry name" value="Anticodon_Ile_ABEc"/>
</dbReference>
<dbReference type="Pfam" id="PF00133">
    <property type="entry name" value="tRNA-synt_1"/>
    <property type="match status" value="1"/>
</dbReference>
<evidence type="ECO:0000256" key="7">
    <source>
        <dbReference type="ARBA" id="ARBA00022723"/>
    </source>
</evidence>
<evidence type="ECO:0000256" key="1">
    <source>
        <dbReference type="ARBA" id="ARBA00001947"/>
    </source>
</evidence>
<dbReference type="Pfam" id="PF08264">
    <property type="entry name" value="Anticodon_1"/>
    <property type="match status" value="1"/>
</dbReference>
<dbReference type="InterPro" id="IPR013155">
    <property type="entry name" value="M/V/L/I-tRNA-synth_anticd-bd"/>
</dbReference>
<dbReference type="RefSeq" id="WP_055268136.1">
    <property type="nucleotide sequence ID" value="NZ_CZAL01000025.1"/>
</dbReference>
<feature type="domain" description="Aminoacyl-tRNA synthetase class Ia" evidence="16">
    <location>
        <begin position="18"/>
        <end position="622"/>
    </location>
</feature>
<dbReference type="NCBIfam" id="TIGR00392">
    <property type="entry name" value="ileS"/>
    <property type="match status" value="1"/>
</dbReference>
<evidence type="ECO:0000256" key="9">
    <source>
        <dbReference type="ARBA" id="ARBA00022833"/>
    </source>
</evidence>
<evidence type="ECO:0000256" key="11">
    <source>
        <dbReference type="ARBA" id="ARBA00022917"/>
    </source>
</evidence>
<comment type="function">
    <text evidence="13 15">Catalyzes the attachment of isoleucine to tRNA(Ile). As IleRS can inadvertently accommodate and process structurally similar amino acids such as valine, to avoid such errors it has two additional distinct tRNA(Ile)-dependent editing activities. One activity is designated as 'pretransfer' editing and involves the hydrolysis of activated Val-AMP. The other activity is designated 'posttransfer' editing and involves deacylation of mischarged Val-tRNA(Ile).</text>
</comment>
<evidence type="ECO:0000256" key="13">
    <source>
        <dbReference type="ARBA" id="ARBA00025217"/>
    </source>
</evidence>
<dbReference type="GO" id="GO:0002161">
    <property type="term" value="F:aminoacyl-tRNA deacylase activity"/>
    <property type="evidence" value="ECO:0007669"/>
    <property type="project" value="InterPro"/>
</dbReference>
<evidence type="ECO:0000256" key="4">
    <source>
        <dbReference type="ARBA" id="ARBA00011245"/>
    </source>
</evidence>
<dbReference type="SUPFAM" id="SSF50677">
    <property type="entry name" value="ValRS/IleRS/LeuRS editing domain"/>
    <property type="match status" value="1"/>
</dbReference>
<accession>A0A174SDV2</accession>
<comment type="cofactor">
    <cofactor evidence="1 15">
        <name>Zn(2+)</name>
        <dbReference type="ChEBI" id="CHEBI:29105"/>
    </cofactor>
</comment>
<dbReference type="AlphaFoldDB" id="A0A174SDV2"/>
<evidence type="ECO:0000256" key="2">
    <source>
        <dbReference type="ARBA" id="ARBA00004496"/>
    </source>
</evidence>
<dbReference type="Pfam" id="PF19302">
    <property type="entry name" value="DUF5915"/>
    <property type="match status" value="1"/>
</dbReference>
<dbReference type="GO" id="GO:0005737">
    <property type="term" value="C:cytoplasm"/>
    <property type="evidence" value="ECO:0007669"/>
    <property type="project" value="UniProtKB-SubCell"/>
</dbReference>
<keyword evidence="11 15" id="KW-0648">Protein biosynthesis</keyword>
<comment type="domain">
    <text evidence="15">IleRS has two distinct active sites: one for aminoacylation and one for editing. The misactivated valine is translocated from the active site to the editing site, which sterically excludes the correctly activated isoleucine. The single editing site contains two valyl binding pockets, one specific for each substrate (Val-AMP or Val-tRNA(Ile)).</text>
</comment>